<dbReference type="InterPro" id="IPR046257">
    <property type="entry name" value="DUF6290"/>
</dbReference>
<evidence type="ECO:0000313" key="1">
    <source>
        <dbReference type="EMBL" id="MCJ8237555.1"/>
    </source>
</evidence>
<evidence type="ECO:0000313" key="2">
    <source>
        <dbReference type="Proteomes" id="UP001522662"/>
    </source>
</evidence>
<dbReference type="Proteomes" id="UP001522662">
    <property type="component" value="Unassembled WGS sequence"/>
</dbReference>
<name>A0ABT0CWM3_9HYPH</name>
<dbReference type="EMBL" id="JALAYX010000001">
    <property type="protein sequence ID" value="MCJ8237555.1"/>
    <property type="molecule type" value="Genomic_DNA"/>
</dbReference>
<proteinExistence type="predicted"/>
<reference evidence="1 2" key="1">
    <citation type="submission" date="2022-03" db="EMBL/GenBank/DDBJ databases">
        <title>Rhizobium SSM4.3 sp. nov., isolated from Sediment (Gouqi Island).</title>
        <authorList>
            <person name="Chen G."/>
        </authorList>
    </citation>
    <scope>NUCLEOTIDE SEQUENCE [LARGE SCALE GENOMIC DNA]</scope>
    <source>
        <strain evidence="1 2">SSM4.3</strain>
        <plasmid evidence="1">unnamed</plasmid>
    </source>
</reference>
<keyword evidence="1" id="KW-0614">Plasmid</keyword>
<accession>A0ABT0CWM3</accession>
<dbReference type="InterPro" id="IPR010985">
    <property type="entry name" value="Ribbon_hlx_hlx"/>
</dbReference>
<dbReference type="SUPFAM" id="SSF47598">
    <property type="entry name" value="Ribbon-helix-helix"/>
    <property type="match status" value="1"/>
</dbReference>
<sequence length="76" mass="8851">MNKRVTIDMPEEMHQLIVEYAWEAGAEPDDYLRQMIQRHLEDLQDIAAADEAMESIRKGEPTYPLAEVKQRLGLDH</sequence>
<comment type="caution">
    <text evidence="1">The sequence shown here is derived from an EMBL/GenBank/DDBJ whole genome shotgun (WGS) entry which is preliminary data.</text>
</comment>
<dbReference type="RefSeq" id="WP_245135042.1">
    <property type="nucleotide sequence ID" value="NZ_CP128477.1"/>
</dbReference>
<organism evidence="1 2">
    <name type="scientific">Peteryoungia algae</name>
    <dbReference type="NCBI Taxonomy" id="2919917"/>
    <lineage>
        <taxon>Bacteria</taxon>
        <taxon>Pseudomonadati</taxon>
        <taxon>Pseudomonadota</taxon>
        <taxon>Alphaproteobacteria</taxon>
        <taxon>Hyphomicrobiales</taxon>
        <taxon>Rhizobiaceae</taxon>
        <taxon>Peteryoungia</taxon>
    </lineage>
</organism>
<dbReference type="Pfam" id="PF19807">
    <property type="entry name" value="DUF6290"/>
    <property type="match status" value="1"/>
</dbReference>
<gene>
    <name evidence="1" type="ORF">MKJ03_04400</name>
</gene>
<keyword evidence="2" id="KW-1185">Reference proteome</keyword>
<geneLocation type="plasmid" evidence="1">
    <name>unnamed</name>
</geneLocation>
<protein>
    <submittedName>
        <fullName evidence="1">DUF6290 family protein</fullName>
    </submittedName>
</protein>